<dbReference type="AlphaFoldDB" id="A0A1Q9CUK1"/>
<feature type="compositionally biased region" description="Pro residues" evidence="1">
    <location>
        <begin position="81"/>
        <end position="90"/>
    </location>
</feature>
<evidence type="ECO:0000313" key="2">
    <source>
        <dbReference type="EMBL" id="OLP86603.1"/>
    </source>
</evidence>
<name>A0A1Q9CUK1_SYMMI</name>
<accession>A0A1Q9CUK1</accession>
<dbReference type="Proteomes" id="UP000186817">
    <property type="component" value="Unassembled WGS sequence"/>
</dbReference>
<keyword evidence="3" id="KW-1185">Reference proteome</keyword>
<comment type="caution">
    <text evidence="2">The sequence shown here is derived from an EMBL/GenBank/DDBJ whole genome shotgun (WGS) entry which is preliminary data.</text>
</comment>
<sequence>MQADEVGQSVYDLGEDEQLALAMQQSLADSLEEEPGACPDPDSAAGVFPGSATDAGAPETEAPEEVLASPAPVPGGWEGALPPPVAPPAPEGERDVHANSNDPEWAGSAAEEAAGGTVQVTQPPRPPPPQRPGGSGEAFTMQAPPRPQPRPAANSRLLDETHSCTFTLSKVCSKLMLPRRCTCVCPGAAEPNGSRSPLDPADPLRAPSVHWLKTGLLEQMEDAGFDRHGTVREIEELIIRAKGCGLSCPVDGRLGSAYVDTITGIDYVGSATQMLSYTWDYTIADIVDSLAEFCTSRMLKPNRTYVWICAFCVNQHRVREARAKNEVVPFHKFAEEFGSRVKGIRHVLALMGPWHEPRYVSRAWCLYEMSVALNIEDCRLEVLMPPREAKGFTEALMVRCDALQELRAILSRVCVLRAQASVEADKANIMRCVEQGIGLHNLNERLRRNLRFWFLARAEDEASVSVQCIEKNLCSRPRCGILQVCHMLADHGQVDRALRLLRCALKEAQAKSCTEAVVDFNAAIGALLPRQGDLTQAAVHLQDAQKSMASAAPAQAINVFTSLGALALYQGDSATALGHLTEADRLFRLHGSGHPKHELPLLLDSAFAYADVGDIRAATDYYRKVVELRRTHSLPVSCASIGPMLVVQQPLDQETCLAQAQLFEELQLESRTWGMYVITILAYNKAQHDMLSEALELCDKALALWSGRDTPFVADTFGVKACIQEHLLDVDGATKSRSEMLRIRDGIGLPHDCELIDMDFCKPTRTICGNTQMPRYIKEKYGPELEKILADRKQTRFFFSELTGSLKTYQLLDVVFLFDGIHDFVLSATDGSLVLSWQREKHTGKRKPAGPVSLKGGTVSGNISQGIWSCRSTPIGTTVPPIFLGVHEVTSAEAQQEGALIPVCQSVALADLRKWRKSAWDLASFFMVVQRSLELAKARQFEEAERCLAQLASEHPELAASREMTAAQQAVTMCKLLNGG</sequence>
<evidence type="ECO:0000313" key="3">
    <source>
        <dbReference type="Proteomes" id="UP000186817"/>
    </source>
</evidence>
<dbReference type="InterPro" id="IPR011990">
    <property type="entry name" value="TPR-like_helical_dom_sf"/>
</dbReference>
<dbReference type="EMBL" id="LSRX01000908">
    <property type="protein sequence ID" value="OLP86603.1"/>
    <property type="molecule type" value="Genomic_DNA"/>
</dbReference>
<evidence type="ECO:0008006" key="4">
    <source>
        <dbReference type="Google" id="ProtNLM"/>
    </source>
</evidence>
<dbReference type="SUPFAM" id="SSF48452">
    <property type="entry name" value="TPR-like"/>
    <property type="match status" value="1"/>
</dbReference>
<evidence type="ECO:0000256" key="1">
    <source>
        <dbReference type="SAM" id="MobiDB-lite"/>
    </source>
</evidence>
<feature type="compositionally biased region" description="Low complexity" evidence="1">
    <location>
        <begin position="104"/>
        <end position="116"/>
    </location>
</feature>
<feature type="region of interest" description="Disordered" evidence="1">
    <location>
        <begin position="24"/>
        <end position="154"/>
    </location>
</feature>
<protein>
    <recommendedName>
        <fullName evidence="4">Nephrocystin-3</fullName>
    </recommendedName>
</protein>
<dbReference type="Gene3D" id="1.25.40.10">
    <property type="entry name" value="Tetratricopeptide repeat domain"/>
    <property type="match status" value="1"/>
</dbReference>
<dbReference type="OrthoDB" id="418624at2759"/>
<proteinExistence type="predicted"/>
<gene>
    <name evidence="2" type="ORF">AK812_SmicGene32274</name>
</gene>
<organism evidence="2 3">
    <name type="scientific">Symbiodinium microadriaticum</name>
    <name type="common">Dinoflagellate</name>
    <name type="synonym">Zooxanthella microadriatica</name>
    <dbReference type="NCBI Taxonomy" id="2951"/>
    <lineage>
        <taxon>Eukaryota</taxon>
        <taxon>Sar</taxon>
        <taxon>Alveolata</taxon>
        <taxon>Dinophyceae</taxon>
        <taxon>Suessiales</taxon>
        <taxon>Symbiodiniaceae</taxon>
        <taxon>Symbiodinium</taxon>
    </lineage>
</organism>
<reference evidence="2 3" key="1">
    <citation type="submission" date="2016-02" db="EMBL/GenBank/DDBJ databases">
        <title>Genome analysis of coral dinoflagellate symbionts highlights evolutionary adaptations to a symbiotic lifestyle.</title>
        <authorList>
            <person name="Aranda M."/>
            <person name="Li Y."/>
            <person name="Liew Y.J."/>
            <person name="Baumgarten S."/>
            <person name="Simakov O."/>
            <person name="Wilson M."/>
            <person name="Piel J."/>
            <person name="Ashoor H."/>
            <person name="Bougouffa S."/>
            <person name="Bajic V.B."/>
            <person name="Ryu T."/>
            <person name="Ravasi T."/>
            <person name="Bayer T."/>
            <person name="Micklem G."/>
            <person name="Kim H."/>
            <person name="Bhak J."/>
            <person name="Lajeunesse T.C."/>
            <person name="Voolstra C.R."/>
        </authorList>
    </citation>
    <scope>NUCLEOTIDE SEQUENCE [LARGE SCALE GENOMIC DNA]</scope>
    <source>
        <strain evidence="2 3">CCMP2467</strain>
    </source>
</reference>